<dbReference type="InterPro" id="IPR002933">
    <property type="entry name" value="Peptidase_M20"/>
</dbReference>
<feature type="binding site" evidence="11 13">
    <location>
        <position position="81"/>
    </location>
    <ligand>
        <name>Zn(2+)</name>
        <dbReference type="ChEBI" id="CHEBI:29105"/>
        <label>1</label>
    </ligand>
</feature>
<comment type="catalytic activity">
    <reaction evidence="1 11">
        <text>Release of the N-terminal residue from a tripeptide.</text>
        <dbReference type="EC" id="3.4.11.4"/>
    </reaction>
</comment>
<dbReference type="PANTHER" id="PTHR42994:SF1">
    <property type="entry name" value="PEPTIDASE T"/>
    <property type="match status" value="1"/>
</dbReference>
<feature type="binding site" evidence="11 13">
    <location>
        <position position="201"/>
    </location>
    <ligand>
        <name>Zn(2+)</name>
        <dbReference type="ChEBI" id="CHEBI:29105"/>
        <label>1</label>
    </ligand>
</feature>
<dbReference type="SUPFAM" id="SSF55031">
    <property type="entry name" value="Bacterial exopeptidase dimerisation domain"/>
    <property type="match status" value="1"/>
</dbReference>
<evidence type="ECO:0000256" key="13">
    <source>
        <dbReference type="PIRSR" id="PIRSR037215-2"/>
    </source>
</evidence>
<comment type="subcellular location">
    <subcellularLocation>
        <location evidence="2 11">Cytoplasm</location>
    </subcellularLocation>
</comment>
<dbReference type="GO" id="GO:0008237">
    <property type="term" value="F:metallopeptidase activity"/>
    <property type="evidence" value="ECO:0007669"/>
    <property type="project" value="UniProtKB-KW"/>
</dbReference>
<evidence type="ECO:0000256" key="10">
    <source>
        <dbReference type="ARBA" id="ARBA00023049"/>
    </source>
</evidence>
<evidence type="ECO:0000256" key="11">
    <source>
        <dbReference type="HAMAP-Rule" id="MF_00550"/>
    </source>
</evidence>
<evidence type="ECO:0000256" key="4">
    <source>
        <dbReference type="ARBA" id="ARBA00022438"/>
    </source>
</evidence>
<dbReference type="InterPro" id="IPR011650">
    <property type="entry name" value="Peptidase_M20_dimer"/>
</dbReference>
<gene>
    <name evidence="11" type="primary">pepT</name>
    <name evidence="15" type="ORF">SAMN04487989_10356</name>
</gene>
<dbReference type="PANTHER" id="PTHR42994">
    <property type="entry name" value="PEPTIDASE T"/>
    <property type="match status" value="1"/>
</dbReference>
<comment type="similarity">
    <text evidence="3 11">Belongs to the peptidase M20B family.</text>
</comment>
<dbReference type="PIRSF" id="PIRSF037215">
    <property type="entry name" value="Peptidase_M20B"/>
    <property type="match status" value="1"/>
</dbReference>
<evidence type="ECO:0000256" key="1">
    <source>
        <dbReference type="ARBA" id="ARBA00000870"/>
    </source>
</evidence>
<proteinExistence type="inferred from homology"/>
<dbReference type="PROSITE" id="PS00759">
    <property type="entry name" value="ARGE_DAPE_CPG2_2"/>
    <property type="match status" value="1"/>
</dbReference>
<keyword evidence="5 11" id="KW-0963">Cytoplasm</keyword>
<dbReference type="PROSITE" id="PS00758">
    <property type="entry name" value="ARGE_DAPE_CPG2_1"/>
    <property type="match status" value="1"/>
</dbReference>
<dbReference type="GO" id="GO:0005829">
    <property type="term" value="C:cytosol"/>
    <property type="evidence" value="ECO:0007669"/>
    <property type="project" value="TreeGrafter"/>
</dbReference>
<feature type="binding site" evidence="11 13">
    <location>
        <position position="179"/>
    </location>
    <ligand>
        <name>Zn(2+)</name>
        <dbReference type="ChEBI" id="CHEBI:29105"/>
        <label>2</label>
    </ligand>
</feature>
<evidence type="ECO:0000313" key="16">
    <source>
        <dbReference type="Proteomes" id="UP000198705"/>
    </source>
</evidence>
<dbReference type="STRING" id="649333.SAMN04487989_10356"/>
<keyword evidence="9 11" id="KW-0862">Zinc</keyword>
<evidence type="ECO:0000256" key="9">
    <source>
        <dbReference type="ARBA" id="ARBA00022833"/>
    </source>
</evidence>
<keyword evidence="7 11" id="KW-0479">Metal-binding</keyword>
<dbReference type="HAMAP" id="MF_00550">
    <property type="entry name" value="Aminopeptidase_M20"/>
    <property type="match status" value="1"/>
</dbReference>
<evidence type="ECO:0000259" key="14">
    <source>
        <dbReference type="Pfam" id="PF07687"/>
    </source>
</evidence>
<dbReference type="EC" id="3.4.11.4" evidence="11"/>
<keyword evidence="16" id="KW-1185">Reference proteome</keyword>
<dbReference type="RefSeq" id="WP_092208162.1">
    <property type="nucleotide sequence ID" value="NZ_FOVN01000003.1"/>
</dbReference>
<dbReference type="Gene3D" id="3.40.630.10">
    <property type="entry name" value="Zn peptidases"/>
    <property type="match status" value="1"/>
</dbReference>
<comment type="cofactor">
    <cofactor evidence="11 13">
        <name>Zn(2+)</name>
        <dbReference type="ChEBI" id="CHEBI:29105"/>
    </cofactor>
    <text evidence="11 13">Binds 2 Zn(2+) ions per subunit.</text>
</comment>
<evidence type="ECO:0000256" key="2">
    <source>
        <dbReference type="ARBA" id="ARBA00004496"/>
    </source>
</evidence>
<keyword evidence="8 11" id="KW-0378">Hydrolase</keyword>
<dbReference type="CDD" id="cd03892">
    <property type="entry name" value="M20_peptT"/>
    <property type="match status" value="1"/>
</dbReference>
<dbReference type="InterPro" id="IPR010161">
    <property type="entry name" value="Peptidase_M20B"/>
</dbReference>
<dbReference type="NCBIfam" id="NF003976">
    <property type="entry name" value="PRK05469.1"/>
    <property type="match status" value="1"/>
</dbReference>
<evidence type="ECO:0000256" key="3">
    <source>
        <dbReference type="ARBA" id="ARBA00009692"/>
    </source>
</evidence>
<keyword evidence="4 11" id="KW-0031">Aminopeptidase</keyword>
<evidence type="ECO:0000256" key="5">
    <source>
        <dbReference type="ARBA" id="ARBA00022490"/>
    </source>
</evidence>
<evidence type="ECO:0000256" key="8">
    <source>
        <dbReference type="ARBA" id="ARBA00022801"/>
    </source>
</evidence>
<evidence type="ECO:0000256" key="6">
    <source>
        <dbReference type="ARBA" id="ARBA00022670"/>
    </source>
</evidence>
<dbReference type="Pfam" id="PF01546">
    <property type="entry name" value="Peptidase_M20"/>
    <property type="match status" value="1"/>
</dbReference>
<dbReference type="FunFam" id="3.30.70.360:FF:000002">
    <property type="entry name" value="Peptidase T"/>
    <property type="match status" value="1"/>
</dbReference>
<dbReference type="InterPro" id="IPR036264">
    <property type="entry name" value="Bact_exopeptidase_dim_dom"/>
</dbReference>
<dbReference type="Pfam" id="PF07687">
    <property type="entry name" value="M20_dimer"/>
    <property type="match status" value="1"/>
</dbReference>
<evidence type="ECO:0000256" key="12">
    <source>
        <dbReference type="PIRSR" id="PIRSR037215-1"/>
    </source>
</evidence>
<keyword evidence="10 11" id="KW-0482">Metalloprotease</keyword>
<dbReference type="Gene3D" id="3.30.70.360">
    <property type="match status" value="1"/>
</dbReference>
<feature type="active site" description="Proton acceptor" evidence="11 12">
    <location>
        <position position="178"/>
    </location>
</feature>
<feature type="binding site" evidence="11 13">
    <location>
        <position position="144"/>
    </location>
    <ligand>
        <name>Zn(2+)</name>
        <dbReference type="ChEBI" id="CHEBI:29105"/>
        <label>1</label>
    </ligand>
</feature>
<dbReference type="InterPro" id="IPR001261">
    <property type="entry name" value="ArgE/DapE_CS"/>
</dbReference>
<evidence type="ECO:0000313" key="15">
    <source>
        <dbReference type="EMBL" id="SFN72863.1"/>
    </source>
</evidence>
<dbReference type="GO" id="GO:0045148">
    <property type="term" value="F:tripeptide aminopeptidase activity"/>
    <property type="evidence" value="ECO:0007669"/>
    <property type="project" value="UniProtKB-UniRule"/>
</dbReference>
<dbReference type="NCBIfam" id="TIGR01882">
    <property type="entry name" value="peptidase-T"/>
    <property type="match status" value="1"/>
</dbReference>
<feature type="active site" evidence="11 12">
    <location>
        <position position="83"/>
    </location>
</feature>
<dbReference type="GO" id="GO:0043171">
    <property type="term" value="P:peptide catabolic process"/>
    <property type="evidence" value="ECO:0007669"/>
    <property type="project" value="UniProtKB-UniRule"/>
</dbReference>
<feature type="domain" description="Peptidase M20 dimerisation" evidence="14">
    <location>
        <begin position="210"/>
        <end position="311"/>
    </location>
</feature>
<feature type="binding site" evidence="11 13">
    <location>
        <position position="383"/>
    </location>
    <ligand>
        <name>Zn(2+)</name>
        <dbReference type="ChEBI" id="CHEBI:29105"/>
        <label>2</label>
    </ligand>
</feature>
<feature type="binding site" evidence="11 13">
    <location>
        <position position="144"/>
    </location>
    <ligand>
        <name>Zn(2+)</name>
        <dbReference type="ChEBI" id="CHEBI:29105"/>
        <label>2</label>
    </ligand>
</feature>
<comment type="function">
    <text evidence="11">Cleaves the N-terminal amino acid of tripeptides.</text>
</comment>
<dbReference type="NCBIfam" id="NF009920">
    <property type="entry name" value="PRK13381.1"/>
    <property type="match status" value="1"/>
</dbReference>
<dbReference type="Proteomes" id="UP000198705">
    <property type="component" value="Unassembled WGS sequence"/>
</dbReference>
<keyword evidence="6 11" id="KW-0645">Protease</keyword>
<name>A0A1I5BDP6_9FLAO</name>
<dbReference type="OrthoDB" id="9804934at2"/>
<dbReference type="GO" id="GO:0008270">
    <property type="term" value="F:zinc ion binding"/>
    <property type="evidence" value="ECO:0007669"/>
    <property type="project" value="UniProtKB-UniRule"/>
</dbReference>
<reference evidence="16" key="1">
    <citation type="submission" date="2016-10" db="EMBL/GenBank/DDBJ databases">
        <authorList>
            <person name="Varghese N."/>
            <person name="Submissions S."/>
        </authorList>
    </citation>
    <scope>NUCLEOTIDE SEQUENCE [LARGE SCALE GENOMIC DNA]</scope>
    <source>
        <strain evidence="16">DSM 23925</strain>
    </source>
</reference>
<dbReference type="EMBL" id="FOVN01000003">
    <property type="protein sequence ID" value="SFN72863.1"/>
    <property type="molecule type" value="Genomic_DNA"/>
</dbReference>
<dbReference type="SUPFAM" id="SSF53187">
    <property type="entry name" value="Zn-dependent exopeptidases"/>
    <property type="match status" value="1"/>
</dbReference>
<dbReference type="GO" id="GO:0006508">
    <property type="term" value="P:proteolysis"/>
    <property type="evidence" value="ECO:0007669"/>
    <property type="project" value="UniProtKB-UniRule"/>
</dbReference>
<evidence type="ECO:0000256" key="7">
    <source>
        <dbReference type="ARBA" id="ARBA00022723"/>
    </source>
</evidence>
<accession>A0A1I5BDP6</accession>
<protein>
    <recommendedName>
        <fullName evidence="11">Peptidase T</fullName>
        <ecNumber evidence="11">3.4.11.4</ecNumber>
    </recommendedName>
    <alternativeName>
        <fullName evidence="11">Aminotripeptidase</fullName>
        <shortName evidence="11">Tripeptidase</shortName>
    </alternativeName>
    <alternativeName>
        <fullName evidence="11">Tripeptide aminopeptidase</fullName>
    </alternativeName>
</protein>
<sequence length="414" mass="46275">MISKEHIIKRFVSYVTVDTESDSNSNTTPSTAKQWDLANTLVKELKAIGMQDVTIDENAYIMATLPSNVNHEVPTIGFVSHFDTTPDFTGANVNPQIHENYDGKDIILNAEQDIVLSPDYFDDLLQYKGQTIITTDGTTLLGADDKAGITEIISAMEYLIQHPEIKHGKIRVGFTPDEEIGRGAHKFNVEKFGADWAYTMDGSQIGELEYENFNAAGAVVTIKGKIVHPGYAKGKMVNSMYIATEYINSLPRLETPEHTEGYEGFFHLYAITGEVDSTKLEYIIRDHDKGHFEARKEVMQKLANEINSQYGREVISIAIEDQYFNMKEKVEPVMHIVDIAEEAMIQLGIKPLIKAIRGGTDGSQLSYMGLPCPNIFAGGHNFHGRYEYVPVESMIKATEVICKIAELTANKHRI</sequence>
<organism evidence="15 16">
    <name type="scientific">Bizionia echini</name>
    <dbReference type="NCBI Taxonomy" id="649333"/>
    <lineage>
        <taxon>Bacteria</taxon>
        <taxon>Pseudomonadati</taxon>
        <taxon>Bacteroidota</taxon>
        <taxon>Flavobacteriia</taxon>
        <taxon>Flavobacteriales</taxon>
        <taxon>Flavobacteriaceae</taxon>
        <taxon>Bizionia</taxon>
    </lineage>
</organism>
<dbReference type="AlphaFoldDB" id="A0A1I5BDP6"/>